<dbReference type="SUPFAM" id="SSF55961">
    <property type="entry name" value="Bet v1-like"/>
    <property type="match status" value="1"/>
</dbReference>
<name>L9ZTD8_NATA2</name>
<comment type="caution">
    <text evidence="1">The sequence shown here is derived from an EMBL/GenBank/DDBJ whole genome shotgun (WGS) entry which is preliminary data.</text>
</comment>
<protein>
    <submittedName>
        <fullName evidence="1">Polyketide cyclase/dehydrase</fullName>
    </submittedName>
</protein>
<sequence length="149" mass="16678">MIAARIDGRMTRVGTTQTPDGRRLEVSHVLSVPATDAWDALIDTTRWPDWSPLITGVEATDRRLRPGTTGRVRIPGAWLPFRITECTSRRWTWRVLGIPATGHRVDDLGSDRCRVAVELPRYATGYVPVCLRALETLESLLEDDEQAVA</sequence>
<dbReference type="Pfam" id="PF10604">
    <property type="entry name" value="Polyketide_cyc2"/>
    <property type="match status" value="1"/>
</dbReference>
<evidence type="ECO:0000313" key="1">
    <source>
        <dbReference type="EMBL" id="ELY88443.1"/>
    </source>
</evidence>
<dbReference type="PATRIC" id="fig|1227494.3.peg.1154"/>
<gene>
    <name evidence="1" type="ORF">C485_05780</name>
</gene>
<organism evidence="1 2">
    <name type="scientific">Natrinema altunense (strain JCM 12890 / CGMCC 1.3731 / AJ2)</name>
    <dbReference type="NCBI Taxonomy" id="1227494"/>
    <lineage>
        <taxon>Archaea</taxon>
        <taxon>Methanobacteriati</taxon>
        <taxon>Methanobacteriota</taxon>
        <taxon>Stenosarchaea group</taxon>
        <taxon>Halobacteria</taxon>
        <taxon>Halobacteriales</taxon>
        <taxon>Natrialbaceae</taxon>
        <taxon>Natrinema</taxon>
    </lineage>
</organism>
<keyword evidence="2" id="KW-1185">Reference proteome</keyword>
<dbReference type="InterPro" id="IPR023393">
    <property type="entry name" value="START-like_dom_sf"/>
</dbReference>
<accession>L9ZTD8</accession>
<dbReference type="AlphaFoldDB" id="L9ZTD8"/>
<dbReference type="EMBL" id="AOIK01000017">
    <property type="protein sequence ID" value="ELY88443.1"/>
    <property type="molecule type" value="Genomic_DNA"/>
</dbReference>
<dbReference type="Proteomes" id="UP000011511">
    <property type="component" value="Unassembled WGS sequence"/>
</dbReference>
<proteinExistence type="predicted"/>
<dbReference type="eggNOG" id="arCOG06222">
    <property type="taxonomic scope" value="Archaea"/>
</dbReference>
<dbReference type="InterPro" id="IPR019587">
    <property type="entry name" value="Polyketide_cyclase/dehydratase"/>
</dbReference>
<reference evidence="1 2" key="1">
    <citation type="journal article" date="2014" name="PLoS Genet.">
        <title>Phylogenetically driven sequencing of extremely halophilic archaea reveals strategies for static and dynamic osmo-response.</title>
        <authorList>
            <person name="Becker E.A."/>
            <person name="Seitzer P.M."/>
            <person name="Tritt A."/>
            <person name="Larsen D."/>
            <person name="Krusor M."/>
            <person name="Yao A.I."/>
            <person name="Wu D."/>
            <person name="Madern D."/>
            <person name="Eisen J.A."/>
            <person name="Darling A.E."/>
            <person name="Facciotti M.T."/>
        </authorList>
    </citation>
    <scope>NUCLEOTIDE SEQUENCE [LARGE SCALE GENOMIC DNA]</scope>
    <source>
        <strain evidence="1 2">JCM 12890</strain>
    </source>
</reference>
<dbReference type="Gene3D" id="3.30.530.20">
    <property type="match status" value="1"/>
</dbReference>
<evidence type="ECO:0000313" key="2">
    <source>
        <dbReference type="Proteomes" id="UP000011511"/>
    </source>
</evidence>